<dbReference type="GO" id="GO:0006950">
    <property type="term" value="P:response to stress"/>
    <property type="evidence" value="ECO:0007669"/>
    <property type="project" value="UniProtKB-ARBA"/>
</dbReference>
<gene>
    <name evidence="2" type="ORF">ACFQE9_04455</name>
</gene>
<dbReference type="AlphaFoldDB" id="A0ABD5UVQ0"/>
<sequence length="170" mass="19789">MPPIDRYAIESGCSDEELLAVTRVYARDVVSEHDLTVSVGDLEWRLSTRAKRRAGMVRYRDGEPRSIVLARRQFENRGWNALAATIRHELVHAHLLNERGDPSHGDAFARLAAELETHVRCERFVDPRWWVRCVDCGDRLARYRRSKLVERPEEYRCGNCGGRFRVVRNE</sequence>
<reference evidence="2 3" key="1">
    <citation type="journal article" date="2019" name="Int. J. Syst. Evol. Microbiol.">
        <title>The Global Catalogue of Microorganisms (GCM) 10K type strain sequencing project: providing services to taxonomists for standard genome sequencing and annotation.</title>
        <authorList>
            <consortium name="The Broad Institute Genomics Platform"/>
            <consortium name="The Broad Institute Genome Sequencing Center for Infectious Disease"/>
            <person name="Wu L."/>
            <person name="Ma J."/>
        </authorList>
    </citation>
    <scope>NUCLEOTIDE SEQUENCE [LARGE SCALE GENOMIC DNA]</scope>
    <source>
        <strain evidence="2 3">SKJ47</strain>
    </source>
</reference>
<dbReference type="Pfam" id="PF10263">
    <property type="entry name" value="SprT-like"/>
    <property type="match status" value="1"/>
</dbReference>
<dbReference type="EMBL" id="JBHSXL010000003">
    <property type="protein sequence ID" value="MFC6891868.1"/>
    <property type="molecule type" value="Genomic_DNA"/>
</dbReference>
<evidence type="ECO:0000313" key="2">
    <source>
        <dbReference type="EMBL" id="MFC6891868.1"/>
    </source>
</evidence>
<protein>
    <submittedName>
        <fullName evidence="2">SprT-like domain-containing protein</fullName>
    </submittedName>
</protein>
<dbReference type="InterPro" id="IPR006640">
    <property type="entry name" value="SprT-like_domain"/>
</dbReference>
<organism evidence="2 3">
    <name type="scientific">Halopenitus salinus</name>
    <dbReference type="NCBI Taxonomy" id="1198295"/>
    <lineage>
        <taxon>Archaea</taxon>
        <taxon>Methanobacteriati</taxon>
        <taxon>Methanobacteriota</taxon>
        <taxon>Stenosarchaea group</taxon>
        <taxon>Halobacteria</taxon>
        <taxon>Halobacteriales</taxon>
        <taxon>Haloferacaceae</taxon>
        <taxon>Halopenitus</taxon>
    </lineage>
</organism>
<name>A0ABD5UVQ0_9EURY</name>
<keyword evidence="3" id="KW-1185">Reference proteome</keyword>
<dbReference type="Proteomes" id="UP001596296">
    <property type="component" value="Unassembled WGS sequence"/>
</dbReference>
<evidence type="ECO:0000313" key="3">
    <source>
        <dbReference type="Proteomes" id="UP001596296"/>
    </source>
</evidence>
<feature type="domain" description="SprT-like" evidence="1">
    <location>
        <begin position="28"/>
        <end position="167"/>
    </location>
</feature>
<accession>A0ABD5UVQ0</accession>
<evidence type="ECO:0000259" key="1">
    <source>
        <dbReference type="SMART" id="SM00731"/>
    </source>
</evidence>
<dbReference type="SMART" id="SM00731">
    <property type="entry name" value="SprT"/>
    <property type="match status" value="1"/>
</dbReference>
<proteinExistence type="predicted"/>
<dbReference type="RefSeq" id="WP_379740922.1">
    <property type="nucleotide sequence ID" value="NZ_JBHSVN010000001.1"/>
</dbReference>
<comment type="caution">
    <text evidence="2">The sequence shown here is derived from an EMBL/GenBank/DDBJ whole genome shotgun (WGS) entry which is preliminary data.</text>
</comment>